<gene>
    <name evidence="2" type="ORF">BJ878DRAFT_542014</name>
</gene>
<reference evidence="2" key="1">
    <citation type="journal article" date="2021" name="IMA Fungus">
        <title>Genomic characterization of three marine fungi, including Emericellopsis atlantica sp. nov. with signatures of a generalist lifestyle and marine biomass degradation.</title>
        <authorList>
            <person name="Hagestad O.C."/>
            <person name="Hou L."/>
            <person name="Andersen J.H."/>
            <person name="Hansen E.H."/>
            <person name="Altermark B."/>
            <person name="Li C."/>
            <person name="Kuhnert E."/>
            <person name="Cox R.J."/>
            <person name="Crous P.W."/>
            <person name="Spatafora J.W."/>
            <person name="Lail K."/>
            <person name="Amirebrahimi M."/>
            <person name="Lipzen A."/>
            <person name="Pangilinan J."/>
            <person name="Andreopoulos W."/>
            <person name="Hayes R.D."/>
            <person name="Ng V."/>
            <person name="Grigoriev I.V."/>
            <person name="Jackson S.A."/>
            <person name="Sutton T.D.S."/>
            <person name="Dobson A.D.W."/>
            <person name="Rama T."/>
        </authorList>
    </citation>
    <scope>NUCLEOTIDE SEQUENCE</scope>
    <source>
        <strain evidence="2">TRa3180A</strain>
    </source>
</reference>
<name>A0A9P8CF22_9HELO</name>
<proteinExistence type="predicted"/>
<dbReference type="Proteomes" id="UP000887226">
    <property type="component" value="Unassembled WGS sequence"/>
</dbReference>
<sequence length="284" mass="31679">MHIVSSGAALEALEALLLQIPATDTLRTLRIVVERRLDANRILMEREKKALSGEDYRVLEVNLDSKPYLRPEVSGNTRRLEGMAHSHRQAELFKGKDNVVPPSDMCNIPVQEAEVCQSVLAIIKMLFRRMNDGCLVNGDDASEVIKYIDTILKVDFDLDSTSKPKPVVGPDDPLLLLVQHWARDQFVFPTEDDRHDLATIMLFNAYIGGRPAEFFHASKGKAGQRGFDDKSNASDDSEDDENELFDDGDQDACGNHGLSDGHTDVEVSTVSRYYAEETDDPTSK</sequence>
<keyword evidence="3" id="KW-1185">Reference proteome</keyword>
<dbReference type="PANTHER" id="PTHR37535:SF4">
    <property type="entry name" value="FLUG DOMAIN-CONTAINING PROTEIN"/>
    <property type="match status" value="1"/>
</dbReference>
<evidence type="ECO:0000313" key="2">
    <source>
        <dbReference type="EMBL" id="KAG9244694.1"/>
    </source>
</evidence>
<dbReference type="OrthoDB" id="3540062at2759"/>
<comment type="caution">
    <text evidence="2">The sequence shown here is derived from an EMBL/GenBank/DDBJ whole genome shotgun (WGS) entry which is preliminary data.</text>
</comment>
<protein>
    <submittedName>
        <fullName evidence="2">Uncharacterized protein</fullName>
    </submittedName>
</protein>
<accession>A0A9P8CF22</accession>
<evidence type="ECO:0000256" key="1">
    <source>
        <dbReference type="SAM" id="MobiDB-lite"/>
    </source>
</evidence>
<dbReference type="PANTHER" id="PTHR37535">
    <property type="entry name" value="FLUG DOMAIN PROTEIN"/>
    <property type="match status" value="1"/>
</dbReference>
<dbReference type="EMBL" id="MU253889">
    <property type="protein sequence ID" value="KAG9244694.1"/>
    <property type="molecule type" value="Genomic_DNA"/>
</dbReference>
<evidence type="ECO:0000313" key="3">
    <source>
        <dbReference type="Proteomes" id="UP000887226"/>
    </source>
</evidence>
<organism evidence="2 3">
    <name type="scientific">Calycina marina</name>
    <dbReference type="NCBI Taxonomy" id="1763456"/>
    <lineage>
        <taxon>Eukaryota</taxon>
        <taxon>Fungi</taxon>
        <taxon>Dikarya</taxon>
        <taxon>Ascomycota</taxon>
        <taxon>Pezizomycotina</taxon>
        <taxon>Leotiomycetes</taxon>
        <taxon>Helotiales</taxon>
        <taxon>Pezizellaceae</taxon>
        <taxon>Calycina</taxon>
    </lineage>
</organism>
<dbReference type="AlphaFoldDB" id="A0A9P8CF22"/>
<feature type="compositionally biased region" description="Acidic residues" evidence="1">
    <location>
        <begin position="235"/>
        <end position="250"/>
    </location>
</feature>
<feature type="region of interest" description="Disordered" evidence="1">
    <location>
        <begin position="220"/>
        <end position="284"/>
    </location>
</feature>